<accession>A0A382CIZ4</accession>
<evidence type="ECO:0000313" key="1">
    <source>
        <dbReference type="EMBL" id="SVB25287.1"/>
    </source>
</evidence>
<gene>
    <name evidence="1" type="ORF">METZ01_LOCUS178141</name>
</gene>
<sequence length="83" mass="9483">MAEHRTFNPQVVGSSPTPGAEYLVYVLKVFTLLKVVQGRISMSDEVKGRGQIGELIAQVFERYENEKLKRKGDFQEHDPFIQT</sequence>
<dbReference type="AntiFam" id="ANF00010">
    <property type="entry name" value="tRNA translation"/>
</dbReference>
<name>A0A382CIZ4_9ZZZZ</name>
<organism evidence="1">
    <name type="scientific">marine metagenome</name>
    <dbReference type="NCBI Taxonomy" id="408172"/>
    <lineage>
        <taxon>unclassified sequences</taxon>
        <taxon>metagenomes</taxon>
        <taxon>ecological metagenomes</taxon>
    </lineage>
</organism>
<dbReference type="AlphaFoldDB" id="A0A382CIZ4"/>
<proteinExistence type="predicted"/>
<dbReference type="EMBL" id="UINC01034444">
    <property type="protein sequence ID" value="SVB25287.1"/>
    <property type="molecule type" value="Genomic_DNA"/>
</dbReference>
<protein>
    <submittedName>
        <fullName evidence="1">Uncharacterized protein</fullName>
    </submittedName>
</protein>
<reference evidence="1" key="1">
    <citation type="submission" date="2018-05" db="EMBL/GenBank/DDBJ databases">
        <authorList>
            <person name="Lanie J.A."/>
            <person name="Ng W.-L."/>
            <person name="Kazmierczak K.M."/>
            <person name="Andrzejewski T.M."/>
            <person name="Davidsen T.M."/>
            <person name="Wayne K.J."/>
            <person name="Tettelin H."/>
            <person name="Glass J.I."/>
            <person name="Rusch D."/>
            <person name="Podicherti R."/>
            <person name="Tsui H.-C.T."/>
            <person name="Winkler M.E."/>
        </authorList>
    </citation>
    <scope>NUCLEOTIDE SEQUENCE</scope>
</reference>